<feature type="signal peptide" evidence="1">
    <location>
        <begin position="1"/>
        <end position="26"/>
    </location>
</feature>
<reference evidence="2" key="1">
    <citation type="submission" date="2019-12" db="EMBL/GenBank/DDBJ databases">
        <title>An insight into the sialome of adult female Ixodes ricinus ticks feeding for 6 days.</title>
        <authorList>
            <person name="Perner J."/>
            <person name="Ribeiro J.M.C."/>
        </authorList>
    </citation>
    <scope>NUCLEOTIDE SEQUENCE</scope>
    <source>
        <strain evidence="2">Semi-engorged</strain>
        <tissue evidence="2">Salivary glands</tissue>
    </source>
</reference>
<protein>
    <submittedName>
        <fullName evidence="2">Putative secreted protein</fullName>
    </submittedName>
</protein>
<name>A0A6B0U009_IXORI</name>
<proteinExistence type="predicted"/>
<dbReference type="EMBL" id="GIFC01001488">
    <property type="protein sequence ID" value="MXU83571.1"/>
    <property type="molecule type" value="Transcribed_RNA"/>
</dbReference>
<dbReference type="AlphaFoldDB" id="A0A6B0U009"/>
<feature type="chain" id="PRO_5025541779" evidence="1">
    <location>
        <begin position="27"/>
        <end position="76"/>
    </location>
</feature>
<keyword evidence="1" id="KW-0732">Signal</keyword>
<accession>A0A6B0U009</accession>
<organism evidence="2">
    <name type="scientific">Ixodes ricinus</name>
    <name type="common">Common tick</name>
    <name type="synonym">Acarus ricinus</name>
    <dbReference type="NCBI Taxonomy" id="34613"/>
    <lineage>
        <taxon>Eukaryota</taxon>
        <taxon>Metazoa</taxon>
        <taxon>Ecdysozoa</taxon>
        <taxon>Arthropoda</taxon>
        <taxon>Chelicerata</taxon>
        <taxon>Arachnida</taxon>
        <taxon>Acari</taxon>
        <taxon>Parasitiformes</taxon>
        <taxon>Ixodida</taxon>
        <taxon>Ixodoidea</taxon>
        <taxon>Ixodidae</taxon>
        <taxon>Ixodinae</taxon>
        <taxon>Ixodes</taxon>
    </lineage>
</organism>
<sequence length="76" mass="8151">MCALSSSPLLRTVVILWVTSSSSASARVFFSSRLLACVRSSQSASRSTAVRALSCSRVRDCCSWKCLIRASMASIS</sequence>
<evidence type="ECO:0000256" key="1">
    <source>
        <dbReference type="SAM" id="SignalP"/>
    </source>
</evidence>
<evidence type="ECO:0000313" key="2">
    <source>
        <dbReference type="EMBL" id="MXU83571.1"/>
    </source>
</evidence>